<evidence type="ECO:0000256" key="1">
    <source>
        <dbReference type="ARBA" id="ARBA00004442"/>
    </source>
</evidence>
<dbReference type="Gene3D" id="1.25.40.390">
    <property type="match status" value="1"/>
</dbReference>
<proteinExistence type="inferred from homology"/>
<keyword evidence="5" id="KW-0998">Cell outer membrane</keyword>
<reference evidence="9 10" key="1">
    <citation type="journal article" date="2015" name="Science">
        <title>Genetic determinants of in vivo fitness and diet responsiveness in multiple human gut Bacteroides.</title>
        <authorList>
            <person name="Wu M."/>
            <person name="McNulty N.P."/>
            <person name="Rodionov D.A."/>
            <person name="Khoroshkin M.S."/>
            <person name="Griffin N.W."/>
            <person name="Cheng J."/>
            <person name="Latreille P."/>
            <person name="Kerstetter R.A."/>
            <person name="Terrapon N."/>
            <person name="Henrissat B."/>
            <person name="Osterman A.L."/>
            <person name="Gordon J.I."/>
        </authorList>
    </citation>
    <scope>NUCLEOTIDE SEQUENCE [LARGE SCALE GENOMIC DNA]</scope>
    <source>
        <strain evidence="9 10">WH2</strain>
    </source>
</reference>
<dbReference type="Proteomes" id="UP000061809">
    <property type="component" value="Chromosome"/>
</dbReference>
<dbReference type="InterPro" id="IPR033985">
    <property type="entry name" value="SusD-like_N"/>
</dbReference>
<name>A0A0P0GK18_9BACE</name>
<dbReference type="PROSITE" id="PS51257">
    <property type="entry name" value="PROKAR_LIPOPROTEIN"/>
    <property type="match status" value="1"/>
</dbReference>
<evidence type="ECO:0000256" key="5">
    <source>
        <dbReference type="ARBA" id="ARBA00023237"/>
    </source>
</evidence>
<evidence type="ECO:0000259" key="8">
    <source>
        <dbReference type="Pfam" id="PF14322"/>
    </source>
</evidence>
<dbReference type="SUPFAM" id="SSF48452">
    <property type="entry name" value="TPR-like"/>
    <property type="match status" value="1"/>
</dbReference>
<evidence type="ECO:0000256" key="2">
    <source>
        <dbReference type="ARBA" id="ARBA00006275"/>
    </source>
</evidence>
<evidence type="ECO:0000256" key="6">
    <source>
        <dbReference type="SAM" id="SignalP"/>
    </source>
</evidence>
<keyword evidence="3 6" id="KW-0732">Signal</keyword>
<feature type="domain" description="SusD-like N-terminal" evidence="8">
    <location>
        <begin position="22"/>
        <end position="229"/>
    </location>
</feature>
<dbReference type="InterPro" id="IPR012944">
    <property type="entry name" value="SusD_RagB_dom"/>
</dbReference>
<comment type="subcellular location">
    <subcellularLocation>
        <location evidence="1">Cell outer membrane</location>
    </subcellularLocation>
</comment>
<dbReference type="KEGG" id="bcel:BcellWH2_00904"/>
<gene>
    <name evidence="9" type="ORF">BcellWH2_00904</name>
</gene>
<dbReference type="RefSeq" id="WP_029428516.1">
    <property type="nucleotide sequence ID" value="NZ_CP012801.1"/>
</dbReference>
<dbReference type="Pfam" id="PF07980">
    <property type="entry name" value="SusD_RagB"/>
    <property type="match status" value="1"/>
</dbReference>
<feature type="signal peptide" evidence="6">
    <location>
        <begin position="1"/>
        <end position="18"/>
    </location>
</feature>
<keyword evidence="4" id="KW-0472">Membrane</keyword>
<dbReference type="InterPro" id="IPR011990">
    <property type="entry name" value="TPR-like_helical_dom_sf"/>
</dbReference>
<sequence length="559" mass="63908">MKPINKYLIIFLSLFLFAACDFMDCNESDYYSKEQIQGSYARVKQFVTNVYSYLPQDFCSIDGAMQDAATDDAIHVYKTSNVQRFVNGTWSANTTIDDKFSNYYSGIHDANFYLENMVGLTFEDWKYGDEYEDWMKEYPNYEYEIRFLRAFFYFELVKRYKNIPLITKVVTKEEANNAEPVAAGVILDFIISECTEMAQLLPVSYTNFGKEQETGRVTKGVALALKARAALYAASPLFNPDNDKSKWIAAAEAAYEIIGNQSALGYTLDKNFANLFGTQNNRSQEVIWARPNGENNGFEASNFPMGVTGGKTSTCPTENLASAFEMNNGEPFDWTNEAMRENPYAQRDPRFYLTIVHNSMKWPADKEVEIWEGGSNGLPLTNATTTGYYLRKYVNSSISFEAGAPTTKAHHNWILFRYAEVLLNYAEAMVNAYDDIAFTNEKCGMSALQAVNQVRGRDGVKMPALSGTLSPAVFLKRLKNERRVELAFEGHRFWDLRRWKELDALKDIYGVKITKEESGINYTRQLLDTRLVDDKLYFYPIANTELFKNDKLKQNPGWD</sequence>
<organism evidence="9 10">
    <name type="scientific">Bacteroides cellulosilyticus</name>
    <dbReference type="NCBI Taxonomy" id="246787"/>
    <lineage>
        <taxon>Bacteria</taxon>
        <taxon>Pseudomonadati</taxon>
        <taxon>Bacteroidota</taxon>
        <taxon>Bacteroidia</taxon>
        <taxon>Bacteroidales</taxon>
        <taxon>Bacteroidaceae</taxon>
        <taxon>Bacteroides</taxon>
    </lineage>
</organism>
<comment type="similarity">
    <text evidence="2">Belongs to the SusD family.</text>
</comment>
<evidence type="ECO:0000313" key="9">
    <source>
        <dbReference type="EMBL" id="ALJ58166.1"/>
    </source>
</evidence>
<accession>A0A0P0GK18</accession>
<evidence type="ECO:0000313" key="10">
    <source>
        <dbReference type="Proteomes" id="UP000061809"/>
    </source>
</evidence>
<feature type="chain" id="PRO_5006047731" evidence="6">
    <location>
        <begin position="19"/>
        <end position="559"/>
    </location>
</feature>
<dbReference type="AlphaFoldDB" id="A0A0P0GK18"/>
<feature type="domain" description="RagB/SusD" evidence="7">
    <location>
        <begin position="285"/>
        <end position="558"/>
    </location>
</feature>
<protein>
    <submittedName>
        <fullName evidence="9">SusD family protein</fullName>
    </submittedName>
</protein>
<evidence type="ECO:0000259" key="7">
    <source>
        <dbReference type="Pfam" id="PF07980"/>
    </source>
</evidence>
<dbReference type="Pfam" id="PF14322">
    <property type="entry name" value="SusD-like_3"/>
    <property type="match status" value="1"/>
</dbReference>
<evidence type="ECO:0000256" key="4">
    <source>
        <dbReference type="ARBA" id="ARBA00023136"/>
    </source>
</evidence>
<evidence type="ECO:0000256" key="3">
    <source>
        <dbReference type="ARBA" id="ARBA00022729"/>
    </source>
</evidence>
<dbReference type="PATRIC" id="fig|246787.4.peg.933"/>
<dbReference type="GO" id="GO:0009279">
    <property type="term" value="C:cell outer membrane"/>
    <property type="evidence" value="ECO:0007669"/>
    <property type="project" value="UniProtKB-SubCell"/>
</dbReference>
<dbReference type="EMBL" id="CP012801">
    <property type="protein sequence ID" value="ALJ58166.1"/>
    <property type="molecule type" value="Genomic_DNA"/>
</dbReference>